<dbReference type="EMBL" id="MAJD01000001">
    <property type="protein sequence ID" value="OBX35966.1"/>
    <property type="molecule type" value="Genomic_DNA"/>
</dbReference>
<dbReference type="GeneID" id="91011496"/>
<organism evidence="1 2">
    <name type="scientific">Halomonas elongata</name>
    <dbReference type="NCBI Taxonomy" id="2746"/>
    <lineage>
        <taxon>Bacteria</taxon>
        <taxon>Pseudomonadati</taxon>
        <taxon>Pseudomonadota</taxon>
        <taxon>Gammaproteobacteria</taxon>
        <taxon>Oceanospirillales</taxon>
        <taxon>Halomonadaceae</taxon>
        <taxon>Halomonas</taxon>
    </lineage>
</organism>
<dbReference type="Proteomes" id="UP000092504">
    <property type="component" value="Unassembled WGS sequence"/>
</dbReference>
<protein>
    <submittedName>
        <fullName evidence="1">Major exported protein</fullName>
    </submittedName>
</protein>
<dbReference type="InterPro" id="IPR052947">
    <property type="entry name" value="T6SS_Hcp1_domain"/>
</dbReference>
<dbReference type="PANTHER" id="PTHR34319:SF6">
    <property type="entry name" value="MAJOR EXPORTED PROTEIN"/>
    <property type="match status" value="1"/>
</dbReference>
<dbReference type="AlphaFoldDB" id="A0A1B8P124"/>
<dbReference type="Gene3D" id="2.30.110.20">
    <property type="entry name" value="Hcp1-like"/>
    <property type="match status" value="1"/>
</dbReference>
<dbReference type="InterPro" id="IPR036624">
    <property type="entry name" value="Hcp1-lik_sf"/>
</dbReference>
<dbReference type="NCBIfam" id="TIGR03344">
    <property type="entry name" value="VI_effect_Hcp1"/>
    <property type="match status" value="1"/>
</dbReference>
<gene>
    <name evidence="1" type="primary">hcpA_1</name>
    <name evidence="1" type="ORF">A8U91_00302</name>
</gene>
<proteinExistence type="predicted"/>
<dbReference type="RefSeq" id="WP_013332685.1">
    <property type="nucleotide sequence ID" value="NZ_CP087224.1"/>
</dbReference>
<reference evidence="1 2" key="1">
    <citation type="submission" date="2016-06" db="EMBL/GenBank/DDBJ databases">
        <title>Genome sequence of halotolerant plant growth promoting strain of Halomonas elongata HEK1 isolated from salterns of Rann of Kutch, Gujarat, India.</title>
        <authorList>
            <person name="Gaba S."/>
            <person name="Singh R.N."/>
            <person name="Abrol S."/>
            <person name="Kaushik R."/>
            <person name="Saxena A.K."/>
        </authorList>
    </citation>
    <scope>NUCLEOTIDE SEQUENCE [LARGE SCALE GENOMIC DNA]</scope>
    <source>
        <strain evidence="1 2">HEK1</strain>
    </source>
</reference>
<evidence type="ECO:0000313" key="2">
    <source>
        <dbReference type="Proteomes" id="UP000092504"/>
    </source>
</evidence>
<dbReference type="PATRIC" id="fig|2746.7.peg.312"/>
<evidence type="ECO:0000313" key="1">
    <source>
        <dbReference type="EMBL" id="OBX35966.1"/>
    </source>
</evidence>
<accession>A0A1B8P124</accession>
<name>A0A1B8P124_HALEL</name>
<dbReference type="InterPro" id="IPR008514">
    <property type="entry name" value="T6SS_Hcp"/>
</dbReference>
<dbReference type="PANTHER" id="PTHR34319">
    <property type="entry name" value="MAJOR EXPORTED PROTEIN"/>
    <property type="match status" value="1"/>
</dbReference>
<dbReference type="SUPFAM" id="SSF141452">
    <property type="entry name" value="Hcp1-like"/>
    <property type="match status" value="1"/>
</dbReference>
<sequence>MPTPCYISIEGQTQGNITAGAFTPESVGNIYVEGHEDEMLVQEFKHIVTVPTDPQSGQPSGQRAHKPFIFTVALNKAVPLLYNALASGEMLPTVELKWYRTSVEGKQEHFFTTALTDATIVDINLRMPHAQDANSAEFTQLMDVSLAYRKIDWEHTVAGTSGSDDWRAPIEG</sequence>
<dbReference type="Pfam" id="PF05638">
    <property type="entry name" value="T6SS_HCP"/>
    <property type="match status" value="1"/>
</dbReference>
<comment type="caution">
    <text evidence="1">The sequence shown here is derived from an EMBL/GenBank/DDBJ whole genome shotgun (WGS) entry which is preliminary data.</text>
</comment>
<dbReference type="OMA" id="WEHTTAG"/>